<organism evidence="2 3">
    <name type="scientific">Bowdeniella nasicola</name>
    <dbReference type="NCBI Taxonomy" id="208480"/>
    <lineage>
        <taxon>Bacteria</taxon>
        <taxon>Bacillati</taxon>
        <taxon>Actinomycetota</taxon>
        <taxon>Actinomycetes</taxon>
        <taxon>Actinomycetales</taxon>
        <taxon>Actinomycetaceae</taxon>
        <taxon>Bowdeniella</taxon>
    </lineage>
</organism>
<name>A0A1Q5PZH9_9ACTO</name>
<dbReference type="EMBL" id="MQVR01000099">
    <property type="protein sequence ID" value="OKL53024.1"/>
    <property type="molecule type" value="Genomic_DNA"/>
</dbReference>
<evidence type="ECO:0000259" key="1">
    <source>
        <dbReference type="Pfam" id="PF01037"/>
    </source>
</evidence>
<keyword evidence="3" id="KW-1185">Reference proteome</keyword>
<accession>A0A1Q5PZH9</accession>
<dbReference type="STRING" id="208480.SAMN02910418_00376"/>
<dbReference type="SUPFAM" id="SSF54909">
    <property type="entry name" value="Dimeric alpha+beta barrel"/>
    <property type="match status" value="1"/>
</dbReference>
<evidence type="ECO:0000313" key="2">
    <source>
        <dbReference type="EMBL" id="OKL53024.1"/>
    </source>
</evidence>
<dbReference type="InterPro" id="IPR011008">
    <property type="entry name" value="Dimeric_a/b-barrel"/>
</dbReference>
<dbReference type="Pfam" id="PF01037">
    <property type="entry name" value="AsnC_trans_reg"/>
    <property type="match status" value="1"/>
</dbReference>
<sequence length="93" mass="9908">MITAIVLIDAEANRIPEVAKEAAELEGISEVFSVTGDIDLIAIARVSAHEELAGVVADRLSKIDGVINTRTYIAFQTYSKGDLEEAFSLGLGD</sequence>
<dbReference type="InterPro" id="IPR019887">
    <property type="entry name" value="Tscrpt_reg_AsnC/Lrp_C"/>
</dbReference>
<protein>
    <submittedName>
        <fullName evidence="2">AsnC family transcriptional regulator</fullName>
    </submittedName>
</protein>
<dbReference type="AlphaFoldDB" id="A0A1Q5PZH9"/>
<gene>
    <name evidence="2" type="ORF">BSZ39_11730</name>
</gene>
<dbReference type="OrthoDB" id="70544at2"/>
<dbReference type="Gene3D" id="3.30.70.920">
    <property type="match status" value="1"/>
</dbReference>
<dbReference type="Proteomes" id="UP000185628">
    <property type="component" value="Unassembled WGS sequence"/>
</dbReference>
<comment type="caution">
    <text evidence="2">The sequence shown here is derived from an EMBL/GenBank/DDBJ whole genome shotgun (WGS) entry which is preliminary data.</text>
</comment>
<proteinExistence type="predicted"/>
<dbReference type="RefSeq" id="WP_073717509.1">
    <property type="nucleotide sequence ID" value="NZ_MQVR01000099.1"/>
</dbReference>
<reference evidence="3" key="1">
    <citation type="submission" date="2016-12" db="EMBL/GenBank/DDBJ databases">
        <authorList>
            <person name="Meng X."/>
        </authorList>
    </citation>
    <scope>NUCLEOTIDE SEQUENCE [LARGE SCALE GENOMIC DNA]</scope>
    <source>
        <strain evidence="3">DSM 19116</strain>
    </source>
</reference>
<feature type="domain" description="Transcription regulator AsnC/Lrp ligand binding" evidence="1">
    <location>
        <begin position="6"/>
        <end position="77"/>
    </location>
</feature>
<evidence type="ECO:0000313" key="3">
    <source>
        <dbReference type="Proteomes" id="UP000185628"/>
    </source>
</evidence>